<organism evidence="2 3">
    <name type="scientific">Drechslerella dactyloides</name>
    <name type="common">Nematode-trapping fungus</name>
    <name type="synonym">Arthrobotrys dactyloides</name>
    <dbReference type="NCBI Taxonomy" id="74499"/>
    <lineage>
        <taxon>Eukaryota</taxon>
        <taxon>Fungi</taxon>
        <taxon>Dikarya</taxon>
        <taxon>Ascomycota</taxon>
        <taxon>Pezizomycotina</taxon>
        <taxon>Orbiliomycetes</taxon>
        <taxon>Orbiliales</taxon>
        <taxon>Orbiliaceae</taxon>
        <taxon>Drechslerella</taxon>
    </lineage>
</organism>
<dbReference type="InterPro" id="IPR036397">
    <property type="entry name" value="RNaseH_sf"/>
</dbReference>
<feature type="compositionally biased region" description="Acidic residues" evidence="1">
    <location>
        <begin position="74"/>
        <end position="105"/>
    </location>
</feature>
<dbReference type="EMBL" id="JAQGDS010000001">
    <property type="protein sequence ID" value="KAJ6264870.1"/>
    <property type="molecule type" value="Genomic_DNA"/>
</dbReference>
<feature type="region of interest" description="Disordered" evidence="1">
    <location>
        <begin position="1"/>
        <end position="133"/>
    </location>
</feature>
<feature type="compositionally biased region" description="Low complexity" evidence="1">
    <location>
        <begin position="106"/>
        <end position="121"/>
    </location>
</feature>
<dbReference type="SUPFAM" id="SSF53098">
    <property type="entry name" value="Ribonuclease H-like"/>
    <property type="match status" value="1"/>
</dbReference>
<dbReference type="GO" id="GO:0003676">
    <property type="term" value="F:nucleic acid binding"/>
    <property type="evidence" value="ECO:0007669"/>
    <property type="project" value="InterPro"/>
</dbReference>
<dbReference type="Gene3D" id="3.30.420.10">
    <property type="entry name" value="Ribonuclease H-like superfamily/Ribonuclease H"/>
    <property type="match status" value="1"/>
</dbReference>
<comment type="caution">
    <text evidence="2">The sequence shown here is derived from an EMBL/GenBank/DDBJ whole genome shotgun (WGS) entry which is preliminary data.</text>
</comment>
<feature type="compositionally biased region" description="Polar residues" evidence="1">
    <location>
        <begin position="24"/>
        <end position="33"/>
    </location>
</feature>
<proteinExistence type="predicted"/>
<dbReference type="InterPro" id="IPR012337">
    <property type="entry name" value="RNaseH-like_sf"/>
</dbReference>
<evidence type="ECO:0000313" key="3">
    <source>
        <dbReference type="Proteomes" id="UP001221413"/>
    </source>
</evidence>
<evidence type="ECO:0000256" key="1">
    <source>
        <dbReference type="SAM" id="MobiDB-lite"/>
    </source>
</evidence>
<name>A0AAD6J798_DREDA</name>
<accession>A0AAD6J798</accession>
<evidence type="ECO:0000313" key="2">
    <source>
        <dbReference type="EMBL" id="KAJ6264870.1"/>
    </source>
</evidence>
<protein>
    <recommendedName>
        <fullName evidence="4">RNase H type-1 domain-containing protein</fullName>
    </recommendedName>
</protein>
<dbReference type="AlphaFoldDB" id="A0AAD6J798"/>
<gene>
    <name evidence="2" type="ORF">Dda_1023</name>
</gene>
<dbReference type="Proteomes" id="UP001221413">
    <property type="component" value="Unassembled WGS sequence"/>
</dbReference>
<reference evidence="2" key="1">
    <citation type="submission" date="2023-01" db="EMBL/GenBank/DDBJ databases">
        <title>The chitinases involved in constricting ring structure development in the nematode-trapping fungus Drechslerella dactyloides.</title>
        <authorList>
            <person name="Wang R."/>
            <person name="Zhang L."/>
            <person name="Tang P."/>
            <person name="Li S."/>
            <person name="Liang L."/>
        </authorList>
    </citation>
    <scope>NUCLEOTIDE SEQUENCE</scope>
    <source>
        <strain evidence="2">YMF1.00031</strain>
    </source>
</reference>
<feature type="compositionally biased region" description="Basic and acidic residues" evidence="1">
    <location>
        <begin position="61"/>
        <end position="73"/>
    </location>
</feature>
<evidence type="ECO:0008006" key="4">
    <source>
        <dbReference type="Google" id="ProtNLM"/>
    </source>
</evidence>
<sequence length="413" mass="46788">MSANKERQEPLAPGGSGKFPCASPNPSISSSGDGQVAPVDEDFEAGLKMYTTLGENSENEEERKEEEAEQKEAEQEELEQEESEQEESEQEEPEQEEPEQEESEGEVGQQAGHQAWQQGEGSHNDDDGRMPVLTGNQARYIPRWDEHLFGLDAVALMDKDYHSPPTAAGLLTFHYCMLCELNWLVSVNGYPDTSDHRAHLSGKFGPLGYRSLAVWIDGCYDRHHKLAAIGRFFGPGSPHNKGLELKRWHQKVPSCQRAEIAAAIEAMRYVRTVILPSLETEMSSTVKTFRREHTQGPVVLNEREHWHEWRTRLIICTHSNWLVERTCDDMHHYVFNPSRNAWLDRQGKPIQNGPHFNRLREEVESLAKVGVQVVWSLVGKHNNVGARALVDDYLADLRSRAKSMHDGLQTFSA</sequence>
<keyword evidence="3" id="KW-1185">Reference proteome</keyword>